<dbReference type="EMBL" id="JACHJS010000001">
    <property type="protein sequence ID" value="MBB4966755.1"/>
    <property type="molecule type" value="Genomic_DNA"/>
</dbReference>
<accession>A0A7W7WWV4</accession>
<dbReference type="Gene3D" id="2.20.110.10">
    <property type="entry name" value="Histone H3 K4-specific methyltransferase SET7/9 N-terminal domain"/>
    <property type="match status" value="1"/>
</dbReference>
<keyword evidence="2" id="KW-1185">Reference proteome</keyword>
<comment type="caution">
    <text evidence="1">The sequence shown here is derived from an EMBL/GenBank/DDBJ whole genome shotgun (WGS) entry which is preliminary data.</text>
</comment>
<gene>
    <name evidence="1" type="ORF">F4559_004114</name>
</gene>
<reference evidence="1 2" key="1">
    <citation type="submission" date="2020-08" db="EMBL/GenBank/DDBJ databases">
        <title>Sequencing the genomes of 1000 actinobacteria strains.</title>
        <authorList>
            <person name="Klenk H.-P."/>
        </authorList>
    </citation>
    <scope>NUCLEOTIDE SEQUENCE [LARGE SCALE GENOMIC DNA]</scope>
    <source>
        <strain evidence="1 2">DSM 45084</strain>
    </source>
</reference>
<sequence length="118" mass="13122">MITMRVGFDEVDIQDDLRVTHQGVPFTGEVVEHAPDGRIVALTTYFDGMEDGPYAEWYPTGEPKAAGTVRYGTAVGVHESWHRDGGLAGRDEFDDAGRLLRRLRWAADGTVIDDRDKT</sequence>
<protein>
    <submittedName>
        <fullName evidence="1">Antitoxin component YwqK of YwqJK toxin-antitoxin module</fullName>
    </submittedName>
</protein>
<organism evidence="1 2">
    <name type="scientific">Saccharothrix violaceirubra</name>
    <dbReference type="NCBI Taxonomy" id="413306"/>
    <lineage>
        <taxon>Bacteria</taxon>
        <taxon>Bacillati</taxon>
        <taxon>Actinomycetota</taxon>
        <taxon>Actinomycetes</taxon>
        <taxon>Pseudonocardiales</taxon>
        <taxon>Pseudonocardiaceae</taxon>
        <taxon>Saccharothrix</taxon>
    </lineage>
</organism>
<evidence type="ECO:0000313" key="2">
    <source>
        <dbReference type="Proteomes" id="UP000542674"/>
    </source>
</evidence>
<dbReference type="Proteomes" id="UP000542674">
    <property type="component" value="Unassembled WGS sequence"/>
</dbReference>
<name>A0A7W7WWV4_9PSEU</name>
<dbReference type="SUPFAM" id="SSF82185">
    <property type="entry name" value="Histone H3 K4-specific methyltransferase SET7/9 N-terminal domain"/>
    <property type="match status" value="1"/>
</dbReference>
<proteinExistence type="predicted"/>
<evidence type="ECO:0000313" key="1">
    <source>
        <dbReference type="EMBL" id="MBB4966755.1"/>
    </source>
</evidence>
<dbReference type="RefSeq" id="WP_184670991.1">
    <property type="nucleotide sequence ID" value="NZ_BAABAI010000022.1"/>
</dbReference>
<dbReference type="AlphaFoldDB" id="A0A7W7WWV4"/>